<dbReference type="EMBL" id="CAEZYO010000016">
    <property type="protein sequence ID" value="CAB4729077.1"/>
    <property type="molecule type" value="Genomic_DNA"/>
</dbReference>
<reference evidence="5" key="1">
    <citation type="submission" date="2020-05" db="EMBL/GenBank/DDBJ databases">
        <authorList>
            <person name="Chiriac C."/>
            <person name="Salcher M."/>
            <person name="Ghai R."/>
            <person name="Kavagutti S V."/>
        </authorList>
    </citation>
    <scope>NUCLEOTIDE SEQUENCE</scope>
</reference>
<dbReference type="GO" id="GO:0019305">
    <property type="term" value="P:dTDP-rhamnose biosynthetic process"/>
    <property type="evidence" value="ECO:0007669"/>
    <property type="project" value="TreeGrafter"/>
</dbReference>
<name>A0A6J7VY83_9ZZZZ</name>
<accession>A0A6J7VY83</accession>
<evidence type="ECO:0000313" key="4">
    <source>
        <dbReference type="EMBL" id="CAB4816536.1"/>
    </source>
</evidence>
<dbReference type="EMBL" id="CAESAH010000009">
    <property type="protein sequence ID" value="CAB4334886.1"/>
    <property type="molecule type" value="Genomic_DNA"/>
</dbReference>
<dbReference type="PANTHER" id="PTHR10491">
    <property type="entry name" value="DTDP-4-DEHYDRORHAMNOSE REDUCTASE"/>
    <property type="match status" value="1"/>
</dbReference>
<dbReference type="EMBL" id="CAFABC010000003">
    <property type="protein sequence ID" value="CAB4816536.1"/>
    <property type="molecule type" value="Genomic_DNA"/>
</dbReference>
<dbReference type="GO" id="GO:0008831">
    <property type="term" value="F:dTDP-4-dehydrorhamnose reductase activity"/>
    <property type="evidence" value="ECO:0007669"/>
    <property type="project" value="TreeGrafter"/>
</dbReference>
<dbReference type="InterPro" id="IPR005913">
    <property type="entry name" value="dTDP_dehydrorham_reduct"/>
</dbReference>
<dbReference type="Gene3D" id="3.40.50.720">
    <property type="entry name" value="NAD(P)-binding Rossmann-like Domain"/>
    <property type="match status" value="1"/>
</dbReference>
<evidence type="ECO:0000259" key="1">
    <source>
        <dbReference type="Pfam" id="PF04321"/>
    </source>
</evidence>
<evidence type="ECO:0000313" key="2">
    <source>
        <dbReference type="EMBL" id="CAB4334886.1"/>
    </source>
</evidence>
<dbReference type="Pfam" id="PF04321">
    <property type="entry name" value="RmlD_sub_bind"/>
    <property type="match status" value="1"/>
</dbReference>
<sequence length="291" mass="31385">MSWLITGGSGQLGIALSQELGERGILFSAWDSKDLNVTQGPIVRDVIAQLIPKVIINCAAWTDVDGAESSELSASRVNSDGAENVALAAKEIDAKLIHISTDYVFSGQSETPFEVDNEINPQSAYGRTKAEGENRVSAGYPEHASIVRTAWLYSPWGKNFAKTMTKLAIKGNSEVRVVSDQVGQPTSAMDLARQLVELGLSESPAGIYHGTNSGQATWFEFAQEIFKFAGAKVSRVVPVSSSEYPRPAKRPAYSVLSHAAWANTSVKPMRDWRIALAEAMPAIISAVKAEE</sequence>
<evidence type="ECO:0000313" key="3">
    <source>
        <dbReference type="EMBL" id="CAB4729077.1"/>
    </source>
</evidence>
<dbReference type="NCBIfam" id="TIGR01214">
    <property type="entry name" value="rmlD"/>
    <property type="match status" value="1"/>
</dbReference>
<dbReference type="EMBL" id="CAFBRY010000002">
    <property type="protein sequence ID" value="CAB5135183.1"/>
    <property type="molecule type" value="Genomic_DNA"/>
</dbReference>
<organism evidence="5">
    <name type="scientific">freshwater metagenome</name>
    <dbReference type="NCBI Taxonomy" id="449393"/>
    <lineage>
        <taxon>unclassified sequences</taxon>
        <taxon>metagenomes</taxon>
        <taxon>ecological metagenomes</taxon>
    </lineage>
</organism>
<dbReference type="Gene3D" id="3.90.25.10">
    <property type="entry name" value="UDP-galactose 4-epimerase, domain 1"/>
    <property type="match status" value="1"/>
</dbReference>
<evidence type="ECO:0000313" key="5">
    <source>
        <dbReference type="EMBL" id="CAB5135183.1"/>
    </source>
</evidence>
<dbReference type="PANTHER" id="PTHR10491:SF4">
    <property type="entry name" value="METHIONINE ADENOSYLTRANSFERASE 2 SUBUNIT BETA"/>
    <property type="match status" value="1"/>
</dbReference>
<gene>
    <name evidence="3" type="ORF">UFOPK2731_00700</name>
    <name evidence="4" type="ORF">UFOPK3161_00250</name>
    <name evidence="2" type="ORF">UFOPK3962_00505</name>
    <name evidence="5" type="ORF">UFOPK4427_00126</name>
</gene>
<dbReference type="GO" id="GO:0005829">
    <property type="term" value="C:cytosol"/>
    <property type="evidence" value="ECO:0007669"/>
    <property type="project" value="TreeGrafter"/>
</dbReference>
<proteinExistence type="predicted"/>
<protein>
    <submittedName>
        <fullName evidence="5">Unannotated protein</fullName>
    </submittedName>
</protein>
<dbReference type="SUPFAM" id="SSF51735">
    <property type="entry name" value="NAD(P)-binding Rossmann-fold domains"/>
    <property type="match status" value="1"/>
</dbReference>
<dbReference type="CDD" id="cd05254">
    <property type="entry name" value="dTDP_HR_like_SDR_e"/>
    <property type="match status" value="1"/>
</dbReference>
<dbReference type="InterPro" id="IPR036291">
    <property type="entry name" value="NAD(P)-bd_dom_sf"/>
</dbReference>
<feature type="domain" description="RmlD-like substrate binding" evidence="1">
    <location>
        <begin position="1"/>
        <end position="280"/>
    </location>
</feature>
<dbReference type="AlphaFoldDB" id="A0A6J7VY83"/>
<dbReference type="InterPro" id="IPR029903">
    <property type="entry name" value="RmlD-like-bd"/>
</dbReference>